<sequence>MSIQVAKAKALRYFNAICYEAPFQIPAVIDVRILDTGVFAGASESHICPFRVPRPGAIEEVRVNPIAFRAGARAAVLNVWQDAVSCRQPWCVVVRYRVRAVRSSFGLVFEDLVFMRPAAPSILPQKLRRKNAKKAFKDIRKSHVADMRRGIFEALCFGGWRSYKKGARVVSKLFPKERQNGSRRASSGKRKLQANVDRQAGHLSPDSTRKAPQPSLHWFAECDLQPEHPELGQGAVDDAIWVCRVDLRRTDFNDFQSRHYGSEEVLDVLQSAIHRRSNVAMFCRWPVRSLHPLQPLEPLCRRWFSGLTQLPPRWRAKPSKKELTLLINQTSTSRDILKIIKTHKERLDAIHAITCLWKVGKLKGANPEVPDVCAVVALVDTHLNQGDVAPRGLSNILVALTYINDALQNAPRRERSQGPIFKLARRAAALLRHQATGGQSGSAAEANAHDVANAAWAAARLWAQDKERQTLESCCHRSAHTRAWDAEPPGLRLRRRFNRRCKRRFQRLRRGHGKGKAKRGVRGMLESPEGGPAENVQECGERTTVAARSLQLQGLANLAWAYASAAEPLTSRSSHRSAAGEERAFRGKMEALFHAVAETARPKLETFKVQEMSNLAWAFAKTGIEAPELFVALAAAAEQRLEEFTPQNLCNFAWAFASLSVSASPGGLLDGVAAEAAKRVSDFNLQGLSNLVWASAVLGSKIQVFDLLARELTQRIDAADTNSLSEAAVTDIVRNTLGVIWAQHFAHGAEAEQLVAEVKPKLRELGRRMDQTTQGRCIPECPADRWTKEVPVPVVALHERDCLVIHKPPGWQVDQDKLGTEPKLGEPRRLTSFVHQLLSPERWPILADPEAGCGFLHRLDAPCSGLILVAKTYEAYYDLLLQMNSGQVVRDYIILCHGWVPAAKEMIAAPLYWAEGTRLPSEVRHYGKPSVTQVKVLAHAHSGSGAEMSLVAVRILTGRRHQIRIHMAHAGHTLVGDGKYGSEEQFAIDKEWCPQTFLHRHYLGFAMLDGSFAEAAAPLPHDLAAALQQLRPRDARSDAMLRACGPSGARIPNWEECKVLGRPAA</sequence>
<protein>
    <recommendedName>
        <fullName evidence="3">Pseudouridine synthase RsuA/RluA-like domain-containing protein</fullName>
    </recommendedName>
</protein>
<feature type="compositionally biased region" description="Basic residues" evidence="2">
    <location>
        <begin position="510"/>
        <end position="521"/>
    </location>
</feature>
<name>A0A812MNA3_9DINO</name>
<gene>
    <name evidence="4" type="ORF">SNAT2548_LOCUS14637</name>
</gene>
<dbReference type="GO" id="GO:0000455">
    <property type="term" value="P:enzyme-directed rRNA pseudouridine synthesis"/>
    <property type="evidence" value="ECO:0007669"/>
    <property type="project" value="TreeGrafter"/>
</dbReference>
<dbReference type="Proteomes" id="UP000604046">
    <property type="component" value="Unassembled WGS sequence"/>
</dbReference>
<accession>A0A812MNA3</accession>
<dbReference type="PANTHER" id="PTHR21600">
    <property type="entry name" value="MITOCHONDRIAL RNA PSEUDOURIDINE SYNTHASE"/>
    <property type="match status" value="1"/>
</dbReference>
<evidence type="ECO:0000256" key="1">
    <source>
        <dbReference type="ARBA" id="ARBA00010876"/>
    </source>
</evidence>
<dbReference type="Pfam" id="PF00849">
    <property type="entry name" value="PseudoU_synth_2"/>
    <property type="match status" value="1"/>
</dbReference>
<comment type="similarity">
    <text evidence="1">Belongs to the pseudouridine synthase RluA family.</text>
</comment>
<dbReference type="CDD" id="cd02869">
    <property type="entry name" value="PseudoU_synth_RluA_like"/>
    <property type="match status" value="1"/>
</dbReference>
<feature type="domain" description="Pseudouridine synthase RsuA/RluA-like" evidence="3">
    <location>
        <begin position="802"/>
        <end position="969"/>
    </location>
</feature>
<evidence type="ECO:0000256" key="2">
    <source>
        <dbReference type="SAM" id="MobiDB-lite"/>
    </source>
</evidence>
<feature type="region of interest" description="Disordered" evidence="2">
    <location>
        <begin position="177"/>
        <end position="212"/>
    </location>
</feature>
<dbReference type="InterPro" id="IPR020103">
    <property type="entry name" value="PsdUridine_synth_cat_dom_sf"/>
</dbReference>
<dbReference type="InterPro" id="IPR006145">
    <property type="entry name" value="PsdUridine_synth_RsuA/RluA"/>
</dbReference>
<organism evidence="4 5">
    <name type="scientific">Symbiodinium natans</name>
    <dbReference type="NCBI Taxonomy" id="878477"/>
    <lineage>
        <taxon>Eukaryota</taxon>
        <taxon>Sar</taxon>
        <taxon>Alveolata</taxon>
        <taxon>Dinophyceae</taxon>
        <taxon>Suessiales</taxon>
        <taxon>Symbiodiniaceae</taxon>
        <taxon>Symbiodinium</taxon>
    </lineage>
</organism>
<reference evidence="4" key="1">
    <citation type="submission" date="2021-02" db="EMBL/GenBank/DDBJ databases">
        <authorList>
            <person name="Dougan E. K."/>
            <person name="Rhodes N."/>
            <person name="Thang M."/>
            <person name="Chan C."/>
        </authorList>
    </citation>
    <scope>NUCLEOTIDE SEQUENCE</scope>
</reference>
<feature type="region of interest" description="Disordered" evidence="2">
    <location>
        <begin position="510"/>
        <end position="536"/>
    </location>
</feature>
<keyword evidence="5" id="KW-1185">Reference proteome</keyword>
<evidence type="ECO:0000313" key="4">
    <source>
        <dbReference type="EMBL" id="CAE7275958.1"/>
    </source>
</evidence>
<dbReference type="AlphaFoldDB" id="A0A812MNA3"/>
<dbReference type="GO" id="GO:0009982">
    <property type="term" value="F:pseudouridine synthase activity"/>
    <property type="evidence" value="ECO:0007669"/>
    <property type="project" value="InterPro"/>
</dbReference>
<dbReference type="GO" id="GO:0003723">
    <property type="term" value="F:RNA binding"/>
    <property type="evidence" value="ECO:0007669"/>
    <property type="project" value="InterPro"/>
</dbReference>
<comment type="caution">
    <text evidence="4">The sequence shown here is derived from an EMBL/GenBank/DDBJ whole genome shotgun (WGS) entry which is preliminary data.</text>
</comment>
<dbReference type="PANTHER" id="PTHR21600:SF87">
    <property type="entry name" value="RNA PSEUDOURIDYLATE SYNTHASE DOMAIN-CONTAINING PROTEIN 1"/>
    <property type="match status" value="1"/>
</dbReference>
<evidence type="ECO:0000313" key="5">
    <source>
        <dbReference type="Proteomes" id="UP000604046"/>
    </source>
</evidence>
<dbReference type="EMBL" id="CAJNDS010001746">
    <property type="protein sequence ID" value="CAE7275958.1"/>
    <property type="molecule type" value="Genomic_DNA"/>
</dbReference>
<dbReference type="SUPFAM" id="SSF55120">
    <property type="entry name" value="Pseudouridine synthase"/>
    <property type="match status" value="1"/>
</dbReference>
<proteinExistence type="inferred from homology"/>
<dbReference type="Gene3D" id="3.30.2350.10">
    <property type="entry name" value="Pseudouridine synthase"/>
    <property type="match status" value="1"/>
</dbReference>
<dbReference type="OrthoDB" id="435944at2759"/>
<evidence type="ECO:0000259" key="3">
    <source>
        <dbReference type="Pfam" id="PF00849"/>
    </source>
</evidence>
<dbReference type="InterPro" id="IPR050188">
    <property type="entry name" value="RluA_PseudoU_synthase"/>
</dbReference>